<reference evidence="2" key="1">
    <citation type="submission" date="2020-07" db="EMBL/GenBank/DDBJ databases">
        <title>The High-quality genome of the commercially important snow crab, Chionoecetes opilio.</title>
        <authorList>
            <person name="Jeong J.-H."/>
            <person name="Ryu S."/>
        </authorList>
    </citation>
    <scope>NUCLEOTIDE SEQUENCE</scope>
    <source>
        <strain evidence="2">MADBK_172401_WGS</strain>
        <tissue evidence="2">Digestive gland</tissue>
    </source>
</reference>
<organism evidence="2 3">
    <name type="scientific">Chionoecetes opilio</name>
    <name type="common">Atlantic snow crab</name>
    <name type="synonym">Cancer opilio</name>
    <dbReference type="NCBI Taxonomy" id="41210"/>
    <lineage>
        <taxon>Eukaryota</taxon>
        <taxon>Metazoa</taxon>
        <taxon>Ecdysozoa</taxon>
        <taxon>Arthropoda</taxon>
        <taxon>Crustacea</taxon>
        <taxon>Multicrustacea</taxon>
        <taxon>Malacostraca</taxon>
        <taxon>Eumalacostraca</taxon>
        <taxon>Eucarida</taxon>
        <taxon>Decapoda</taxon>
        <taxon>Pleocyemata</taxon>
        <taxon>Brachyura</taxon>
        <taxon>Eubrachyura</taxon>
        <taxon>Majoidea</taxon>
        <taxon>Majidae</taxon>
        <taxon>Chionoecetes</taxon>
    </lineage>
</organism>
<evidence type="ECO:0000256" key="1">
    <source>
        <dbReference type="SAM" id="MobiDB-lite"/>
    </source>
</evidence>
<dbReference type="AlphaFoldDB" id="A0A8J8WNI0"/>
<evidence type="ECO:0000313" key="2">
    <source>
        <dbReference type="EMBL" id="KAG0696506.1"/>
    </source>
</evidence>
<gene>
    <name evidence="2" type="ORF">GWK47_026510</name>
</gene>
<protein>
    <submittedName>
        <fullName evidence="2">Uncharacterized protein</fullName>
    </submittedName>
</protein>
<evidence type="ECO:0000313" key="3">
    <source>
        <dbReference type="Proteomes" id="UP000770661"/>
    </source>
</evidence>
<feature type="region of interest" description="Disordered" evidence="1">
    <location>
        <begin position="28"/>
        <end position="58"/>
    </location>
</feature>
<dbReference type="Proteomes" id="UP000770661">
    <property type="component" value="Unassembled WGS sequence"/>
</dbReference>
<comment type="caution">
    <text evidence="2">The sequence shown here is derived from an EMBL/GenBank/DDBJ whole genome shotgun (WGS) entry which is preliminary data.</text>
</comment>
<keyword evidence="3" id="KW-1185">Reference proteome</keyword>
<sequence length="194" mass="21087">MVVLNREQDRALLLQSLEAVPVVKTQQHHQQEVYGGGQKGSSSSHAENAGPVQGQGEETACSLDPTDLLFLRGLMDSPIMKALIKGKITSRDMGSALRANDTGMAWLRRSAASAQVRCGGRHQVEALGPLLFLLPQLLCSVSPQHHLSMSPFINMSMLKFSSDRELLLALLMSLPRENKRSTAALDGIAVLYIN</sequence>
<proteinExistence type="predicted"/>
<dbReference type="EMBL" id="JACEEZ010025877">
    <property type="protein sequence ID" value="KAG0696506.1"/>
    <property type="molecule type" value="Genomic_DNA"/>
</dbReference>
<accession>A0A8J8WNI0</accession>
<dbReference type="OrthoDB" id="65789at2759"/>
<name>A0A8J8WNI0_CHIOP</name>